<dbReference type="InterPro" id="IPR036822">
    <property type="entry name" value="CutC-like_dom_sf"/>
</dbReference>
<proteinExistence type="inferred from homology"/>
<dbReference type="GO" id="GO:0005507">
    <property type="term" value="F:copper ion binding"/>
    <property type="evidence" value="ECO:0007669"/>
    <property type="project" value="TreeGrafter"/>
</dbReference>
<dbReference type="PANTHER" id="PTHR12598">
    <property type="entry name" value="COPPER HOMEOSTASIS PROTEIN CUTC"/>
    <property type="match status" value="1"/>
</dbReference>
<evidence type="ECO:0000256" key="2">
    <source>
        <dbReference type="HAMAP-Rule" id="MF_00795"/>
    </source>
</evidence>
<dbReference type="AlphaFoldDB" id="A0A9D2H6Y8"/>
<reference evidence="3" key="2">
    <citation type="submission" date="2021-04" db="EMBL/GenBank/DDBJ databases">
        <authorList>
            <person name="Gilroy R."/>
        </authorList>
    </citation>
    <scope>NUCLEOTIDE SEQUENCE</scope>
    <source>
        <strain evidence="3">ChiHjej8B7-3636</strain>
    </source>
</reference>
<name>A0A9D2H6Y8_9MICO</name>
<comment type="caution">
    <text evidence="3">The sequence shown here is derived from an EMBL/GenBank/DDBJ whole genome shotgun (WGS) entry which is preliminary data.</text>
</comment>
<dbReference type="Pfam" id="PF03932">
    <property type="entry name" value="CutC"/>
    <property type="match status" value="1"/>
</dbReference>
<gene>
    <name evidence="2" type="primary">cutC</name>
    <name evidence="3" type="ORF">H9800_07475</name>
</gene>
<dbReference type="Gene3D" id="3.20.20.380">
    <property type="entry name" value="Copper homeostasis (CutC) domain"/>
    <property type="match status" value="1"/>
</dbReference>
<organism evidence="3 4">
    <name type="scientific">Candidatus Microbacterium stercoravium</name>
    <dbReference type="NCBI Taxonomy" id="2838697"/>
    <lineage>
        <taxon>Bacteria</taxon>
        <taxon>Bacillati</taxon>
        <taxon>Actinomycetota</taxon>
        <taxon>Actinomycetes</taxon>
        <taxon>Micrococcales</taxon>
        <taxon>Microbacteriaceae</taxon>
        <taxon>Microbacterium</taxon>
    </lineage>
</organism>
<keyword evidence="2" id="KW-0963">Cytoplasm</keyword>
<evidence type="ECO:0000256" key="1">
    <source>
        <dbReference type="ARBA" id="ARBA00007768"/>
    </source>
</evidence>
<dbReference type="SUPFAM" id="SSF110395">
    <property type="entry name" value="CutC-like"/>
    <property type="match status" value="1"/>
</dbReference>
<dbReference type="GO" id="GO:0005737">
    <property type="term" value="C:cytoplasm"/>
    <property type="evidence" value="ECO:0007669"/>
    <property type="project" value="UniProtKB-SubCell"/>
</dbReference>
<dbReference type="PANTHER" id="PTHR12598:SF0">
    <property type="entry name" value="COPPER HOMEOSTASIS PROTEIN CUTC HOMOLOG"/>
    <property type="match status" value="1"/>
</dbReference>
<dbReference type="HAMAP" id="MF_00795">
    <property type="entry name" value="CutC"/>
    <property type="match status" value="1"/>
</dbReference>
<comment type="similarity">
    <text evidence="1 2">Belongs to the CutC family.</text>
</comment>
<comment type="subcellular location">
    <subcellularLocation>
        <location evidence="2">Cytoplasm</location>
    </subcellularLocation>
</comment>
<evidence type="ECO:0000313" key="3">
    <source>
        <dbReference type="EMBL" id="HJA04690.1"/>
    </source>
</evidence>
<dbReference type="InterPro" id="IPR005627">
    <property type="entry name" value="CutC-like"/>
</dbReference>
<sequence length="241" mass="24497">MTAFELAVQGPTGLTVAERVRPARMELCAALSTGGITPSAGLIEAAAATGVPVHVLVRPREGGFVYDDAEKRTIVADIRQAARLGAAGVVIGGLVGDAVDLDLVRRARDASDGEVTFHRAFDQVSDQRASLDQLAAEGVTRVLTSGGRAAAIDALDELRALAAHAAGRIQIMAGAGVTSRNAAAIAETGVDAVHASAKRTVVDRLAVSLGSAAGAGEARYATTDEGEAVAIREILARGVAL</sequence>
<reference evidence="3" key="1">
    <citation type="journal article" date="2021" name="PeerJ">
        <title>Extensive microbial diversity within the chicken gut microbiome revealed by metagenomics and culture.</title>
        <authorList>
            <person name="Gilroy R."/>
            <person name="Ravi A."/>
            <person name="Getino M."/>
            <person name="Pursley I."/>
            <person name="Horton D.L."/>
            <person name="Alikhan N.F."/>
            <person name="Baker D."/>
            <person name="Gharbi K."/>
            <person name="Hall N."/>
            <person name="Watson M."/>
            <person name="Adriaenssens E.M."/>
            <person name="Foster-Nyarko E."/>
            <person name="Jarju S."/>
            <person name="Secka A."/>
            <person name="Antonio M."/>
            <person name="Oren A."/>
            <person name="Chaudhuri R.R."/>
            <person name="La Ragione R."/>
            <person name="Hildebrand F."/>
            <person name="Pallen M.J."/>
        </authorList>
    </citation>
    <scope>NUCLEOTIDE SEQUENCE</scope>
    <source>
        <strain evidence="3">ChiHjej8B7-3636</strain>
    </source>
</reference>
<comment type="caution">
    <text evidence="2">Once thought to be involved in copper homeostasis, experiments in E.coli have shown this is not the case.</text>
</comment>
<protein>
    <recommendedName>
        <fullName evidence="2">PF03932 family protein CutC</fullName>
    </recommendedName>
</protein>
<evidence type="ECO:0000313" key="4">
    <source>
        <dbReference type="Proteomes" id="UP000824220"/>
    </source>
</evidence>
<dbReference type="EMBL" id="DXAM01000104">
    <property type="protein sequence ID" value="HJA04690.1"/>
    <property type="molecule type" value="Genomic_DNA"/>
</dbReference>
<accession>A0A9D2H6Y8</accession>
<dbReference type="Proteomes" id="UP000824220">
    <property type="component" value="Unassembled WGS sequence"/>
</dbReference>